<evidence type="ECO:0000256" key="3">
    <source>
        <dbReference type="ARBA" id="ARBA00022691"/>
    </source>
</evidence>
<proteinExistence type="predicted"/>
<gene>
    <name evidence="5" type="ORF">FQ377_10125</name>
</gene>
<organism evidence="5 6">
    <name type="scientific">Arthrobacter echini</name>
    <dbReference type="NCBI Taxonomy" id="1529066"/>
    <lineage>
        <taxon>Bacteria</taxon>
        <taxon>Bacillati</taxon>
        <taxon>Actinomycetota</taxon>
        <taxon>Actinomycetes</taxon>
        <taxon>Micrococcales</taxon>
        <taxon>Micrococcaceae</taxon>
        <taxon>Arthrobacter</taxon>
    </lineage>
</organism>
<dbReference type="PANTHER" id="PTHR43464:SF19">
    <property type="entry name" value="UBIQUINONE BIOSYNTHESIS O-METHYLTRANSFERASE, MITOCHONDRIAL"/>
    <property type="match status" value="1"/>
</dbReference>
<keyword evidence="1 5" id="KW-0489">Methyltransferase</keyword>
<name>A0A5D0XSG4_9MICC</name>
<evidence type="ECO:0000313" key="5">
    <source>
        <dbReference type="EMBL" id="TYC98741.1"/>
    </source>
</evidence>
<dbReference type="GO" id="GO:0008168">
    <property type="term" value="F:methyltransferase activity"/>
    <property type="evidence" value="ECO:0007669"/>
    <property type="project" value="UniProtKB-KW"/>
</dbReference>
<dbReference type="PANTHER" id="PTHR43464">
    <property type="entry name" value="METHYLTRANSFERASE"/>
    <property type="match status" value="1"/>
</dbReference>
<feature type="domain" description="Methyltransferase" evidence="4">
    <location>
        <begin position="100"/>
        <end position="192"/>
    </location>
</feature>
<dbReference type="AlphaFoldDB" id="A0A5D0XSG4"/>
<keyword evidence="3" id="KW-0949">S-adenosyl-L-methionine</keyword>
<dbReference type="InterPro" id="IPR041698">
    <property type="entry name" value="Methyltransf_25"/>
</dbReference>
<sequence>MEAEGEGFTTADEWRAAHEDFWHSPAFRTYVGGPGFVVGADTEVVLEEFVVEQVDAGHAPAVPVDGHADDRLVALYDEFNEGTWDTDFYSKELSGSALRIADVGCGTGSFAIRLAREGHRVTGIDPAPRMLALARTKNNAAHVTWLEGTARHLGPGPFDAAVMIGHAFQCLLTDEEILETLTEVRRRLVPGGRFLFETRNPAQEAWLGWQSADGPAAVDSSAGPLLTGWRLMDVREELVTFEARTRFERDGTEITDTSTLRFATPERLSELLREAGYSTIRWHGDWDGSAFDESTSKEIIVIAST</sequence>
<dbReference type="Gene3D" id="3.10.400.10">
    <property type="entry name" value="Sulfate adenylyltransferase"/>
    <property type="match status" value="1"/>
</dbReference>
<dbReference type="SUPFAM" id="SSF53335">
    <property type="entry name" value="S-adenosyl-L-methionine-dependent methyltransferases"/>
    <property type="match status" value="1"/>
</dbReference>
<dbReference type="GO" id="GO:0032259">
    <property type="term" value="P:methylation"/>
    <property type="evidence" value="ECO:0007669"/>
    <property type="project" value="UniProtKB-KW"/>
</dbReference>
<reference evidence="5 6" key="1">
    <citation type="submission" date="2019-08" db="EMBL/GenBank/DDBJ databases">
        <title>Genone of Arthrobacter echini P9.</title>
        <authorList>
            <person name="Bowman J.P."/>
        </authorList>
    </citation>
    <scope>NUCLEOTIDE SEQUENCE [LARGE SCALE GENOMIC DNA]</scope>
    <source>
        <strain evidence="5 6">P9</strain>
    </source>
</reference>
<evidence type="ECO:0000256" key="2">
    <source>
        <dbReference type="ARBA" id="ARBA00022679"/>
    </source>
</evidence>
<accession>A0A5D0XSG4</accession>
<keyword evidence="2 5" id="KW-0808">Transferase</keyword>
<comment type="caution">
    <text evidence="5">The sequence shown here is derived from an EMBL/GenBank/DDBJ whole genome shotgun (WGS) entry which is preliminary data.</text>
</comment>
<evidence type="ECO:0000256" key="1">
    <source>
        <dbReference type="ARBA" id="ARBA00022603"/>
    </source>
</evidence>
<dbReference type="Proteomes" id="UP000323410">
    <property type="component" value="Unassembled WGS sequence"/>
</dbReference>
<dbReference type="OrthoDB" id="9805171at2"/>
<keyword evidence="6" id="KW-1185">Reference proteome</keyword>
<dbReference type="EMBL" id="VSLD01000004">
    <property type="protein sequence ID" value="TYC98741.1"/>
    <property type="molecule type" value="Genomic_DNA"/>
</dbReference>
<dbReference type="CDD" id="cd02440">
    <property type="entry name" value="AdoMet_MTases"/>
    <property type="match status" value="1"/>
</dbReference>
<dbReference type="InterPro" id="IPR029063">
    <property type="entry name" value="SAM-dependent_MTases_sf"/>
</dbReference>
<dbReference type="Pfam" id="PF13649">
    <property type="entry name" value="Methyltransf_25"/>
    <property type="match status" value="1"/>
</dbReference>
<protein>
    <submittedName>
        <fullName evidence="5">Methyltransferase domain-containing protein</fullName>
    </submittedName>
</protein>
<evidence type="ECO:0000313" key="6">
    <source>
        <dbReference type="Proteomes" id="UP000323410"/>
    </source>
</evidence>
<dbReference type="Gene3D" id="3.40.50.150">
    <property type="entry name" value="Vaccinia Virus protein VP39"/>
    <property type="match status" value="1"/>
</dbReference>
<evidence type="ECO:0000259" key="4">
    <source>
        <dbReference type="Pfam" id="PF13649"/>
    </source>
</evidence>